<dbReference type="EMBL" id="QEAO01000004">
    <property type="protein sequence ID" value="TPX36721.1"/>
    <property type="molecule type" value="Genomic_DNA"/>
</dbReference>
<organism evidence="13 14">
    <name type="scientific">Synchytrium microbalum</name>
    <dbReference type="NCBI Taxonomy" id="1806994"/>
    <lineage>
        <taxon>Eukaryota</taxon>
        <taxon>Fungi</taxon>
        <taxon>Fungi incertae sedis</taxon>
        <taxon>Chytridiomycota</taxon>
        <taxon>Chytridiomycota incertae sedis</taxon>
        <taxon>Chytridiomycetes</taxon>
        <taxon>Synchytriales</taxon>
        <taxon>Synchytriaceae</taxon>
        <taxon>Synchytrium</taxon>
    </lineage>
</organism>
<evidence type="ECO:0000256" key="11">
    <source>
        <dbReference type="SAM" id="MobiDB-lite"/>
    </source>
</evidence>
<dbReference type="InterPro" id="IPR035979">
    <property type="entry name" value="RBD_domain_sf"/>
</dbReference>
<comment type="subcellular location">
    <subcellularLocation>
        <location evidence="1">Mitochondrion inner membrane</location>
    </subcellularLocation>
</comment>
<feature type="domain" description="RRM" evidence="12">
    <location>
        <begin position="50"/>
        <end position="125"/>
    </location>
</feature>
<keyword evidence="8" id="KW-0496">Mitochondrion</keyword>
<evidence type="ECO:0000256" key="9">
    <source>
        <dbReference type="ARBA" id="ARBA00023136"/>
    </source>
</evidence>
<evidence type="ECO:0000256" key="1">
    <source>
        <dbReference type="ARBA" id="ARBA00004273"/>
    </source>
</evidence>
<dbReference type="Pfam" id="PF02320">
    <property type="entry name" value="UCR_hinge"/>
    <property type="match status" value="1"/>
</dbReference>
<evidence type="ECO:0000256" key="8">
    <source>
        <dbReference type="ARBA" id="ARBA00023128"/>
    </source>
</evidence>
<evidence type="ECO:0000256" key="6">
    <source>
        <dbReference type="ARBA" id="ARBA00022884"/>
    </source>
</evidence>
<evidence type="ECO:0000256" key="7">
    <source>
        <dbReference type="ARBA" id="ARBA00022982"/>
    </source>
</evidence>
<dbReference type="AlphaFoldDB" id="A0A507CB80"/>
<feature type="region of interest" description="Disordered" evidence="11">
    <location>
        <begin position="439"/>
        <end position="467"/>
    </location>
</feature>
<proteinExistence type="inferred from homology"/>
<name>A0A507CB80_9FUNG</name>
<dbReference type="SMART" id="SM00360">
    <property type="entry name" value="RRM"/>
    <property type="match status" value="3"/>
</dbReference>
<dbReference type="InterPro" id="IPR036811">
    <property type="entry name" value="Ubol_cytC_Rdtase_hinge_dom_sf"/>
</dbReference>
<feature type="domain" description="RRM" evidence="12">
    <location>
        <begin position="243"/>
        <end position="315"/>
    </location>
</feature>
<dbReference type="GeneID" id="42002494"/>
<dbReference type="InterPro" id="IPR023184">
    <property type="entry name" value="Ubol_cytC_Rdtase_hinge_dom"/>
</dbReference>
<evidence type="ECO:0000256" key="10">
    <source>
        <dbReference type="PROSITE-ProRule" id="PRU00176"/>
    </source>
</evidence>
<keyword evidence="6 10" id="KW-0694">RNA-binding</keyword>
<gene>
    <name evidence="13" type="ORF">SmJEL517_g01269</name>
</gene>
<feature type="compositionally biased region" description="Polar residues" evidence="11">
    <location>
        <begin position="325"/>
        <end position="346"/>
    </location>
</feature>
<dbReference type="Gene3D" id="1.10.287.20">
    <property type="entry name" value="Ubiquinol-cytochrome C reductase hinge domain"/>
    <property type="match status" value="1"/>
</dbReference>
<feature type="compositionally biased region" description="Polar residues" evidence="11">
    <location>
        <begin position="441"/>
        <end position="467"/>
    </location>
</feature>
<keyword evidence="7" id="KW-0249">Electron transport</keyword>
<dbReference type="PANTHER" id="PTHR47640:SF5">
    <property type="entry name" value="RRM DOMAIN-CONTAINING PROTEIN"/>
    <property type="match status" value="1"/>
</dbReference>
<reference evidence="13 14" key="1">
    <citation type="journal article" date="2019" name="Sci. Rep.">
        <title>Comparative genomics of chytrid fungi reveal insights into the obligate biotrophic and pathogenic lifestyle of Synchytrium endobioticum.</title>
        <authorList>
            <person name="van de Vossenberg B.T.L.H."/>
            <person name="Warris S."/>
            <person name="Nguyen H.D.T."/>
            <person name="van Gent-Pelzer M.P.E."/>
            <person name="Joly D.L."/>
            <person name="van de Geest H.C."/>
            <person name="Bonants P.J.M."/>
            <person name="Smith D.S."/>
            <person name="Levesque C.A."/>
            <person name="van der Lee T.A.J."/>
        </authorList>
    </citation>
    <scope>NUCLEOTIDE SEQUENCE [LARGE SCALE GENOMIC DNA]</scope>
    <source>
        <strain evidence="13 14">JEL517</strain>
    </source>
</reference>
<keyword evidence="9" id="KW-0472">Membrane</keyword>
<accession>A0A507CB80</accession>
<evidence type="ECO:0000259" key="12">
    <source>
        <dbReference type="PROSITE" id="PS50102"/>
    </source>
</evidence>
<keyword evidence="5" id="KW-0999">Mitochondrion inner membrane</keyword>
<dbReference type="SUPFAM" id="SSF81531">
    <property type="entry name" value="Non-heme 11 kDa protein of cytochrome bc1 complex (Ubiquinol-cytochrome c reductase)"/>
    <property type="match status" value="1"/>
</dbReference>
<comment type="similarity">
    <text evidence="2">Belongs to the UQCRH/QCR6 family.</text>
</comment>
<keyword evidence="4" id="KW-0679">Respiratory chain</keyword>
<feature type="region of interest" description="Disordered" evidence="11">
    <location>
        <begin position="310"/>
        <end position="358"/>
    </location>
</feature>
<evidence type="ECO:0000256" key="5">
    <source>
        <dbReference type="ARBA" id="ARBA00022792"/>
    </source>
</evidence>
<dbReference type="OrthoDB" id="8093034at2759"/>
<dbReference type="InterPro" id="IPR012677">
    <property type="entry name" value="Nucleotide-bd_a/b_plait_sf"/>
</dbReference>
<dbReference type="GO" id="GO:0003729">
    <property type="term" value="F:mRNA binding"/>
    <property type="evidence" value="ECO:0007669"/>
    <property type="project" value="InterPro"/>
</dbReference>
<dbReference type="InterPro" id="IPR000504">
    <property type="entry name" value="RRM_dom"/>
</dbReference>
<evidence type="ECO:0000256" key="4">
    <source>
        <dbReference type="ARBA" id="ARBA00022660"/>
    </source>
</evidence>
<evidence type="ECO:0000256" key="3">
    <source>
        <dbReference type="ARBA" id="ARBA00022448"/>
    </source>
</evidence>
<feature type="domain" description="RRM" evidence="12">
    <location>
        <begin position="138"/>
        <end position="216"/>
    </location>
</feature>
<evidence type="ECO:0000256" key="2">
    <source>
        <dbReference type="ARBA" id="ARBA00006498"/>
    </source>
</evidence>
<comment type="caution">
    <text evidence="13">The sequence shown here is derived from an EMBL/GenBank/DDBJ whole genome shotgun (WGS) entry which is preliminary data.</text>
</comment>
<keyword evidence="14" id="KW-1185">Reference proteome</keyword>
<dbReference type="GO" id="GO:0005743">
    <property type="term" value="C:mitochondrial inner membrane"/>
    <property type="evidence" value="ECO:0007669"/>
    <property type="project" value="UniProtKB-SubCell"/>
</dbReference>
<dbReference type="SUPFAM" id="SSF54928">
    <property type="entry name" value="RNA-binding domain, RBD"/>
    <property type="match status" value="2"/>
</dbReference>
<dbReference type="Proteomes" id="UP000319731">
    <property type="component" value="Unassembled WGS sequence"/>
</dbReference>
<dbReference type="STRING" id="1806994.A0A507CB80"/>
<protein>
    <recommendedName>
        <fullName evidence="12">RRM domain-containing protein</fullName>
    </recommendedName>
</protein>
<dbReference type="Pfam" id="PF00076">
    <property type="entry name" value="RRM_1"/>
    <property type="match status" value="3"/>
</dbReference>
<evidence type="ECO:0000313" key="13">
    <source>
        <dbReference type="EMBL" id="TPX36721.1"/>
    </source>
</evidence>
<evidence type="ECO:0000313" key="14">
    <source>
        <dbReference type="Proteomes" id="UP000319731"/>
    </source>
</evidence>
<dbReference type="PANTHER" id="PTHR47640">
    <property type="entry name" value="TRNA SELENOCYSTEINE 1-ASSOCIATED PROTEIN 1-RELATED-RELATED"/>
    <property type="match status" value="1"/>
</dbReference>
<dbReference type="RefSeq" id="XP_031026935.1">
    <property type="nucleotide sequence ID" value="XM_031167197.1"/>
</dbReference>
<dbReference type="Gene3D" id="3.30.70.330">
    <property type="match status" value="3"/>
</dbReference>
<keyword evidence="3" id="KW-0813">Transport</keyword>
<sequence>MAAVVDPKEEIEKECEEHHCHNLKEKFDACQARVTEADSSHESCVEEFFDLMYVGNISQQSDEQELSSIFGRIGTCSVKVIFDKTAPTNYGFVEYETHEQAAEAIAQLATHRVHGIPIRVNWAMSGSKGPVEDISKHFQLFIGDLSQEVNDEILRRAFAPFGSLSEARVMWDLTSGKSRGFGFVSYRERDDAQQALDTLSGSWLGNRVIRISWANEKPAPKPDQDYVAPLQFDEIVSQSLTNSTVYVGNLSPLTTNIELLEFFQAHGNVLELRMQPERGFAFIRMDTHDGAAHAIVSAHGVVMHGKTLRASWGKERASPPATPHTDPSTPNRYPLYTPSTSPTHTDGSSNSSNGLTNLPSQHRQIIQQDHQIIQQQMLQQQQQLQNTPPSYIPQLPYYQAYQQQQQQPQITYQQQLYQQQQSYQQPIYQQQQVVSYPPSHYASSTYTSPTRTVASSENSPRTTTVATTEHPIHLPSDLMVDVLGERSYSKGNVDSGMDLSYGQTLKDKVTGAWPEYMPPKGSTLYGSRLQRYPGWVHDPISDSLVWLVSTKPSPIAAEHTP</sequence>
<dbReference type="InterPro" id="IPR050825">
    <property type="entry name" value="RBM42_RBP45_47-like"/>
</dbReference>
<dbReference type="PROSITE" id="PS50102">
    <property type="entry name" value="RRM"/>
    <property type="match status" value="3"/>
</dbReference>